<feature type="transmembrane region" description="Helical" evidence="14">
    <location>
        <begin position="87"/>
        <end position="108"/>
    </location>
</feature>
<proteinExistence type="inferred from homology"/>
<comment type="pathway">
    <text evidence="13">Phospholipid metabolism.</text>
</comment>
<evidence type="ECO:0000256" key="6">
    <source>
        <dbReference type="ARBA" id="ARBA00022692"/>
    </source>
</evidence>
<dbReference type="Pfam" id="PF01553">
    <property type="entry name" value="Acyltransferase"/>
    <property type="match status" value="1"/>
</dbReference>
<dbReference type="PANTHER" id="PTHR23063">
    <property type="entry name" value="PHOSPHOLIPID ACYLTRANSFERASE"/>
    <property type="match status" value="1"/>
</dbReference>
<evidence type="ECO:0000259" key="15">
    <source>
        <dbReference type="SMART" id="SM00563"/>
    </source>
</evidence>
<dbReference type="EMBL" id="JARBDR010000917">
    <property type="protein sequence ID" value="KAJ8303266.1"/>
    <property type="molecule type" value="Genomic_DNA"/>
</dbReference>
<keyword evidence="7 14" id="KW-1133">Transmembrane helix</keyword>
<evidence type="ECO:0000256" key="5">
    <source>
        <dbReference type="ARBA" id="ARBA00022679"/>
    </source>
</evidence>
<comment type="caution">
    <text evidence="16">The sequence shown here is derived from an EMBL/GenBank/DDBJ whole genome shotgun (WGS) entry which is preliminary data.</text>
</comment>
<dbReference type="CDD" id="cd07991">
    <property type="entry name" value="LPLAT_LPCAT1-like"/>
    <property type="match status" value="1"/>
</dbReference>
<evidence type="ECO:0000256" key="4">
    <source>
        <dbReference type="ARBA" id="ARBA00022516"/>
    </source>
</evidence>
<evidence type="ECO:0000256" key="12">
    <source>
        <dbReference type="ARBA" id="ARBA00023315"/>
    </source>
</evidence>
<evidence type="ECO:0000256" key="11">
    <source>
        <dbReference type="ARBA" id="ARBA00023264"/>
    </source>
</evidence>
<evidence type="ECO:0000256" key="7">
    <source>
        <dbReference type="ARBA" id="ARBA00022989"/>
    </source>
</evidence>
<dbReference type="PANTHER" id="PTHR23063:SF52">
    <property type="entry name" value="LYSOPHOSPHATIDYLCHOLINE ACYLTRANSFERASE"/>
    <property type="match status" value="1"/>
</dbReference>
<evidence type="ECO:0000256" key="13">
    <source>
        <dbReference type="ARBA" id="ARBA00025707"/>
    </source>
</evidence>
<evidence type="ECO:0000256" key="14">
    <source>
        <dbReference type="SAM" id="Phobius"/>
    </source>
</evidence>
<evidence type="ECO:0000256" key="3">
    <source>
        <dbReference type="ARBA" id="ARBA00008655"/>
    </source>
</evidence>
<keyword evidence="11" id="KW-1208">Phospholipid metabolism</keyword>
<comment type="pathway">
    <text evidence="2">Lipid metabolism.</text>
</comment>
<keyword evidence="8" id="KW-0443">Lipid metabolism</keyword>
<evidence type="ECO:0000256" key="9">
    <source>
        <dbReference type="ARBA" id="ARBA00023136"/>
    </source>
</evidence>
<keyword evidence="6 14" id="KW-0812">Transmembrane</keyword>
<feature type="domain" description="Phospholipid/glycerol acyltransferase" evidence="15">
    <location>
        <begin position="122"/>
        <end position="233"/>
    </location>
</feature>
<keyword evidence="9 14" id="KW-0472">Membrane</keyword>
<keyword evidence="17" id="KW-1185">Reference proteome</keyword>
<dbReference type="InterPro" id="IPR045252">
    <property type="entry name" value="LPCAT1-like"/>
</dbReference>
<dbReference type="InterPro" id="IPR002123">
    <property type="entry name" value="Plipid/glycerol_acylTrfase"/>
</dbReference>
<dbReference type="Proteomes" id="UP001217089">
    <property type="component" value="Unassembled WGS sequence"/>
</dbReference>
<dbReference type="SMART" id="SM00563">
    <property type="entry name" value="PlsC"/>
    <property type="match status" value="1"/>
</dbReference>
<evidence type="ECO:0000256" key="10">
    <source>
        <dbReference type="ARBA" id="ARBA00023209"/>
    </source>
</evidence>
<organism evidence="16 17">
    <name type="scientific">Tegillarca granosa</name>
    <name type="common">Malaysian cockle</name>
    <name type="synonym">Anadara granosa</name>
    <dbReference type="NCBI Taxonomy" id="220873"/>
    <lineage>
        <taxon>Eukaryota</taxon>
        <taxon>Metazoa</taxon>
        <taxon>Spiralia</taxon>
        <taxon>Lophotrochozoa</taxon>
        <taxon>Mollusca</taxon>
        <taxon>Bivalvia</taxon>
        <taxon>Autobranchia</taxon>
        <taxon>Pteriomorphia</taxon>
        <taxon>Arcoida</taxon>
        <taxon>Arcoidea</taxon>
        <taxon>Arcidae</taxon>
        <taxon>Tegillarca</taxon>
    </lineage>
</organism>
<keyword evidence="12" id="KW-0012">Acyltransferase</keyword>
<evidence type="ECO:0000256" key="1">
    <source>
        <dbReference type="ARBA" id="ARBA00004370"/>
    </source>
</evidence>
<evidence type="ECO:0000256" key="8">
    <source>
        <dbReference type="ARBA" id="ARBA00023098"/>
    </source>
</evidence>
<keyword evidence="5" id="KW-0808">Transferase</keyword>
<evidence type="ECO:0000313" key="17">
    <source>
        <dbReference type="Proteomes" id="UP001217089"/>
    </source>
</evidence>
<name>A0ABQ9EHD6_TEGGR</name>
<reference evidence="16 17" key="1">
    <citation type="submission" date="2022-12" db="EMBL/GenBank/DDBJ databases">
        <title>Chromosome-level genome of Tegillarca granosa.</title>
        <authorList>
            <person name="Kim J."/>
        </authorList>
    </citation>
    <scope>NUCLEOTIDE SEQUENCE [LARGE SCALE GENOMIC DNA]</scope>
    <source>
        <strain evidence="16">Teg-2019</strain>
        <tissue evidence="16">Adductor muscle</tissue>
    </source>
</reference>
<comment type="similarity">
    <text evidence="3">Belongs to the 1-acyl-sn-glycerol-3-phosphate acyltransferase family.</text>
</comment>
<evidence type="ECO:0000256" key="2">
    <source>
        <dbReference type="ARBA" id="ARBA00005189"/>
    </source>
</evidence>
<comment type="subcellular location">
    <subcellularLocation>
        <location evidence="1">Membrane</location>
    </subcellularLocation>
</comment>
<keyword evidence="4" id="KW-0444">Lipid biosynthesis</keyword>
<accession>A0ABQ9EHD6</accession>
<keyword evidence="10" id="KW-0594">Phospholipid biosynthesis</keyword>
<feature type="transmembrane region" description="Helical" evidence="14">
    <location>
        <begin position="39"/>
        <end position="67"/>
    </location>
</feature>
<dbReference type="SUPFAM" id="SSF69593">
    <property type="entry name" value="Glycerol-3-phosphate (1)-acyltransferase"/>
    <property type="match status" value="1"/>
</dbReference>
<gene>
    <name evidence="16" type="ORF">KUTeg_019662</name>
</gene>
<evidence type="ECO:0000313" key="16">
    <source>
        <dbReference type="EMBL" id="KAJ8303266.1"/>
    </source>
</evidence>
<protein>
    <recommendedName>
        <fullName evidence="15">Phospholipid/glycerol acyltransferase domain-containing protein</fullName>
    </recommendedName>
</protein>
<sequence length="251" mass="28318">MQKNMKRTALPRQRSLVSPEIQNPFTHQLNLSNLDFLKIAIFSFTLVPLRLILIGLCLVCGFLLAKVSLVFRPEEDKDRPLTGWRNVMRPVVVLFCRSVFFMGGFYWIRVKGKRVSAKEAQVLTLAPHSSYFDAIAVAYLDLTTVVAKSESENVPIFGTLMDFTQPVYVSREDPNSRINTIKEIQRRAQSGGQWPQIIIFPEGTCTNRTCLINFKPGAFYPGVAVQPVTLKYPGALDTITWTWDGPGAYVL</sequence>